<feature type="compositionally biased region" description="Basic and acidic residues" evidence="1">
    <location>
        <begin position="37"/>
        <end position="51"/>
    </location>
</feature>
<feature type="compositionally biased region" description="Basic residues" evidence="1">
    <location>
        <begin position="22"/>
        <end position="36"/>
    </location>
</feature>
<dbReference type="AlphaFoldDB" id="A0A921LSN0"/>
<dbReference type="EMBL" id="DYUZ01000022">
    <property type="protein sequence ID" value="HJG37218.1"/>
    <property type="molecule type" value="Genomic_DNA"/>
</dbReference>
<evidence type="ECO:0000256" key="1">
    <source>
        <dbReference type="SAM" id="MobiDB-lite"/>
    </source>
</evidence>
<dbReference type="Proteomes" id="UP000753256">
    <property type="component" value="Unassembled WGS sequence"/>
</dbReference>
<protein>
    <submittedName>
        <fullName evidence="2">Uncharacterized protein</fullName>
    </submittedName>
</protein>
<comment type="caution">
    <text evidence="2">The sequence shown here is derived from an EMBL/GenBank/DDBJ whole genome shotgun (WGS) entry which is preliminary data.</text>
</comment>
<name>A0A921LSN0_9ACTN</name>
<organism evidence="2 3">
    <name type="scientific">Enorma phocaeensis</name>
    <dbReference type="NCBI Taxonomy" id="1871019"/>
    <lineage>
        <taxon>Bacteria</taxon>
        <taxon>Bacillati</taxon>
        <taxon>Actinomycetota</taxon>
        <taxon>Coriobacteriia</taxon>
        <taxon>Coriobacteriales</taxon>
        <taxon>Coriobacteriaceae</taxon>
        <taxon>Enorma</taxon>
    </lineage>
</organism>
<feature type="compositionally biased region" description="Basic and acidic residues" evidence="1">
    <location>
        <begin position="1"/>
        <end position="20"/>
    </location>
</feature>
<gene>
    <name evidence="2" type="ORF">K8V70_05075</name>
</gene>
<proteinExistence type="predicted"/>
<accession>A0A921LSN0</accession>
<evidence type="ECO:0000313" key="2">
    <source>
        <dbReference type="EMBL" id="HJG37218.1"/>
    </source>
</evidence>
<reference evidence="2" key="1">
    <citation type="journal article" date="2021" name="PeerJ">
        <title>Extensive microbial diversity within the chicken gut microbiome revealed by metagenomics and culture.</title>
        <authorList>
            <person name="Gilroy R."/>
            <person name="Ravi A."/>
            <person name="Getino M."/>
            <person name="Pursley I."/>
            <person name="Horton D.L."/>
            <person name="Alikhan N.F."/>
            <person name="Baker D."/>
            <person name="Gharbi K."/>
            <person name="Hall N."/>
            <person name="Watson M."/>
            <person name="Adriaenssens E.M."/>
            <person name="Foster-Nyarko E."/>
            <person name="Jarju S."/>
            <person name="Secka A."/>
            <person name="Antonio M."/>
            <person name="Oren A."/>
            <person name="Chaudhuri R.R."/>
            <person name="La Ragione R."/>
            <person name="Hildebrand F."/>
            <person name="Pallen M.J."/>
        </authorList>
    </citation>
    <scope>NUCLEOTIDE SEQUENCE</scope>
    <source>
        <strain evidence="2">ChiHjej13B12-9602</strain>
    </source>
</reference>
<feature type="region of interest" description="Disordered" evidence="1">
    <location>
        <begin position="1"/>
        <end position="51"/>
    </location>
</feature>
<evidence type="ECO:0000313" key="3">
    <source>
        <dbReference type="Proteomes" id="UP000753256"/>
    </source>
</evidence>
<dbReference type="RefSeq" id="WP_273189852.1">
    <property type="nucleotide sequence ID" value="NZ_DYUZ01000022.1"/>
</dbReference>
<reference evidence="2" key="2">
    <citation type="submission" date="2021-09" db="EMBL/GenBank/DDBJ databases">
        <authorList>
            <person name="Gilroy R."/>
        </authorList>
    </citation>
    <scope>NUCLEOTIDE SEQUENCE</scope>
    <source>
        <strain evidence="2">ChiHjej13B12-9602</strain>
    </source>
</reference>
<sequence>MRAEEGADIDDLRRERDMMRQRNSRPCRKYGLKGRRERKDYTGKHDDISIT</sequence>